<dbReference type="Gene3D" id="3.40.50.300">
    <property type="entry name" value="P-loop containing nucleotide triphosphate hydrolases"/>
    <property type="match status" value="1"/>
</dbReference>
<name>C1DT35_SULAA</name>
<keyword evidence="10 13" id="KW-0067">ATP-binding</keyword>
<evidence type="ECO:0000313" key="15">
    <source>
        <dbReference type="EMBL" id="ACN99378.1"/>
    </source>
</evidence>
<dbReference type="GO" id="GO:0004385">
    <property type="term" value="F:GMP kinase activity"/>
    <property type="evidence" value="ECO:0007669"/>
    <property type="project" value="UniProtKB-UniRule"/>
</dbReference>
<dbReference type="KEGG" id="saf:SULAZ_0277"/>
<evidence type="ECO:0000256" key="3">
    <source>
        <dbReference type="ARBA" id="ARBA00005790"/>
    </source>
</evidence>
<dbReference type="SUPFAM" id="SSF52540">
    <property type="entry name" value="P-loop containing nucleoside triphosphate hydrolases"/>
    <property type="match status" value="1"/>
</dbReference>
<dbReference type="EC" id="2.7.4.8" evidence="4 13"/>
<evidence type="ECO:0000256" key="11">
    <source>
        <dbReference type="ARBA" id="ARBA00030128"/>
    </source>
</evidence>
<dbReference type="PROSITE" id="PS50052">
    <property type="entry name" value="GUANYLATE_KINASE_2"/>
    <property type="match status" value="1"/>
</dbReference>
<dbReference type="EMBL" id="CP001229">
    <property type="protein sequence ID" value="ACN99378.1"/>
    <property type="molecule type" value="Genomic_DNA"/>
</dbReference>
<keyword evidence="8 13" id="KW-0547">Nucleotide-binding</keyword>
<gene>
    <name evidence="13 15" type="primary">gmk</name>
    <name evidence="15" type="ordered locus">SULAZ_0277</name>
</gene>
<dbReference type="Proteomes" id="UP000001369">
    <property type="component" value="Chromosome"/>
</dbReference>
<evidence type="ECO:0000256" key="6">
    <source>
        <dbReference type="ARBA" id="ARBA00022490"/>
    </source>
</evidence>
<evidence type="ECO:0000256" key="7">
    <source>
        <dbReference type="ARBA" id="ARBA00022679"/>
    </source>
</evidence>
<dbReference type="InterPro" id="IPR017665">
    <property type="entry name" value="Guanylate_kinase"/>
</dbReference>
<keyword evidence="16" id="KW-1185">Reference proteome</keyword>
<keyword evidence="9 13" id="KW-0418">Kinase</keyword>
<dbReference type="NCBIfam" id="TIGR03263">
    <property type="entry name" value="guanyl_kin"/>
    <property type="match status" value="1"/>
</dbReference>
<dbReference type="FunFam" id="3.30.63.10:FF:000005">
    <property type="entry name" value="Guanylate kinase"/>
    <property type="match status" value="1"/>
</dbReference>
<evidence type="ECO:0000256" key="1">
    <source>
        <dbReference type="ARBA" id="ARBA00003531"/>
    </source>
</evidence>
<accession>C1DT35</accession>
<evidence type="ECO:0000256" key="2">
    <source>
        <dbReference type="ARBA" id="ARBA00004496"/>
    </source>
</evidence>
<dbReference type="RefSeq" id="WP_012674696.1">
    <property type="nucleotide sequence ID" value="NC_012438.1"/>
</dbReference>
<comment type="catalytic activity">
    <reaction evidence="12 13">
        <text>GMP + ATP = GDP + ADP</text>
        <dbReference type="Rhea" id="RHEA:20780"/>
        <dbReference type="ChEBI" id="CHEBI:30616"/>
        <dbReference type="ChEBI" id="CHEBI:58115"/>
        <dbReference type="ChEBI" id="CHEBI:58189"/>
        <dbReference type="ChEBI" id="CHEBI:456216"/>
        <dbReference type="EC" id="2.7.4.8"/>
    </reaction>
</comment>
<evidence type="ECO:0000256" key="5">
    <source>
        <dbReference type="ARBA" id="ARBA00016296"/>
    </source>
</evidence>
<evidence type="ECO:0000256" key="4">
    <source>
        <dbReference type="ARBA" id="ARBA00012961"/>
    </source>
</evidence>
<dbReference type="Gene3D" id="3.30.63.10">
    <property type="entry name" value="Guanylate Kinase phosphate binding domain"/>
    <property type="match status" value="1"/>
</dbReference>
<protein>
    <recommendedName>
        <fullName evidence="5 13">Guanylate kinase</fullName>
        <ecNumber evidence="4 13">2.7.4.8</ecNumber>
    </recommendedName>
    <alternativeName>
        <fullName evidence="11 13">GMP kinase</fullName>
    </alternativeName>
</protein>
<dbReference type="InterPro" id="IPR008145">
    <property type="entry name" value="GK/Ca_channel_bsu"/>
</dbReference>
<dbReference type="Pfam" id="PF00625">
    <property type="entry name" value="Guanylate_kin"/>
    <property type="match status" value="1"/>
</dbReference>
<comment type="function">
    <text evidence="1 13">Essential for recycling GMP and indirectly, cGMP.</text>
</comment>
<dbReference type="GO" id="GO:0005524">
    <property type="term" value="F:ATP binding"/>
    <property type="evidence" value="ECO:0007669"/>
    <property type="project" value="UniProtKB-UniRule"/>
</dbReference>
<dbReference type="CDD" id="cd00071">
    <property type="entry name" value="GMPK"/>
    <property type="match status" value="1"/>
</dbReference>
<dbReference type="PROSITE" id="PS00856">
    <property type="entry name" value="GUANYLATE_KINASE_1"/>
    <property type="match status" value="1"/>
</dbReference>
<evidence type="ECO:0000313" key="16">
    <source>
        <dbReference type="Proteomes" id="UP000001369"/>
    </source>
</evidence>
<dbReference type="GO" id="GO:0005829">
    <property type="term" value="C:cytosol"/>
    <property type="evidence" value="ECO:0007669"/>
    <property type="project" value="TreeGrafter"/>
</dbReference>
<evidence type="ECO:0000256" key="12">
    <source>
        <dbReference type="ARBA" id="ARBA00048594"/>
    </source>
</evidence>
<dbReference type="HOGENOM" id="CLU_001715_1_2_0"/>
<feature type="domain" description="Guanylate kinase-like" evidence="14">
    <location>
        <begin position="3"/>
        <end position="180"/>
    </location>
</feature>
<evidence type="ECO:0000256" key="8">
    <source>
        <dbReference type="ARBA" id="ARBA00022741"/>
    </source>
</evidence>
<dbReference type="PANTHER" id="PTHR23117">
    <property type="entry name" value="GUANYLATE KINASE-RELATED"/>
    <property type="match status" value="1"/>
</dbReference>
<dbReference type="AlphaFoldDB" id="C1DT35"/>
<dbReference type="SMART" id="SM00072">
    <property type="entry name" value="GuKc"/>
    <property type="match status" value="1"/>
</dbReference>
<dbReference type="eggNOG" id="COG0194">
    <property type="taxonomic scope" value="Bacteria"/>
</dbReference>
<dbReference type="InterPro" id="IPR027417">
    <property type="entry name" value="P-loop_NTPase"/>
</dbReference>
<dbReference type="InterPro" id="IPR020590">
    <property type="entry name" value="Guanylate_kinase_CS"/>
</dbReference>
<dbReference type="HAMAP" id="MF_00328">
    <property type="entry name" value="Guanylate_kinase"/>
    <property type="match status" value="1"/>
</dbReference>
<reference evidence="15 16" key="1">
    <citation type="journal article" date="2009" name="J. Bacteriol.">
        <title>Complete and draft genome sequences of six members of the Aquificales.</title>
        <authorList>
            <person name="Reysenbach A.L."/>
            <person name="Hamamura N."/>
            <person name="Podar M."/>
            <person name="Griffiths E."/>
            <person name="Ferreira S."/>
            <person name="Hochstein R."/>
            <person name="Heidelberg J."/>
            <person name="Johnson J."/>
            <person name="Mead D."/>
            <person name="Pohorille A."/>
            <person name="Sarmiento M."/>
            <person name="Schweighofer K."/>
            <person name="Seshadri R."/>
            <person name="Voytek M.A."/>
        </authorList>
    </citation>
    <scope>NUCLEOTIDE SEQUENCE [LARGE SCALE GENOMIC DNA]</scope>
    <source>
        <strain evidence="16">Az-Fu1 / DSM 15241 / OCM 825</strain>
    </source>
</reference>
<dbReference type="STRING" id="204536.SULAZ_0277"/>
<keyword evidence="7 13" id="KW-0808">Transferase</keyword>
<organism evidence="15 16">
    <name type="scientific">Sulfurihydrogenibium azorense (strain DSM 15241 / OCM 825 / Az-Fu1)</name>
    <dbReference type="NCBI Taxonomy" id="204536"/>
    <lineage>
        <taxon>Bacteria</taxon>
        <taxon>Pseudomonadati</taxon>
        <taxon>Aquificota</taxon>
        <taxon>Aquificia</taxon>
        <taxon>Aquificales</taxon>
        <taxon>Hydrogenothermaceae</taxon>
        <taxon>Sulfurihydrogenibium</taxon>
    </lineage>
</organism>
<evidence type="ECO:0000256" key="10">
    <source>
        <dbReference type="ARBA" id="ARBA00022840"/>
    </source>
</evidence>
<keyword evidence="6 13" id="KW-0963">Cytoplasm</keyword>
<comment type="similarity">
    <text evidence="3 13">Belongs to the guanylate kinase family.</text>
</comment>
<dbReference type="OrthoDB" id="9808150at2"/>
<proteinExistence type="inferred from homology"/>
<evidence type="ECO:0000256" key="9">
    <source>
        <dbReference type="ARBA" id="ARBA00022777"/>
    </source>
</evidence>
<evidence type="ECO:0000256" key="13">
    <source>
        <dbReference type="HAMAP-Rule" id="MF_00328"/>
    </source>
</evidence>
<dbReference type="InterPro" id="IPR008144">
    <property type="entry name" value="Guanylate_kin-like_dom"/>
</dbReference>
<evidence type="ECO:0000259" key="14">
    <source>
        <dbReference type="PROSITE" id="PS50052"/>
    </source>
</evidence>
<sequence>MKGRLYIVSSPAGGGKTTIINLLLEELPFLRRVITYTTRHKRKNEIDGVDYVFIKKEEFERLIQENAFLEYALVHGNYYGTPKKDVFQLLEEGYDVVLVIDVQGMKQVKQIYPDVITIFILPPSLEELVNRMKLRGDSEQEIEKRLNTARKEIPFWKEYDYIVVNDNLFQAKDQIKCIITAEKCKVSRFDLDNIKDESLKSLMI</sequence>
<dbReference type="PANTHER" id="PTHR23117:SF13">
    <property type="entry name" value="GUANYLATE KINASE"/>
    <property type="match status" value="1"/>
</dbReference>
<feature type="binding site" evidence="13">
    <location>
        <begin position="10"/>
        <end position="17"/>
    </location>
    <ligand>
        <name>ATP</name>
        <dbReference type="ChEBI" id="CHEBI:30616"/>
    </ligand>
</feature>
<comment type="subcellular location">
    <subcellularLocation>
        <location evidence="2 13">Cytoplasm</location>
    </subcellularLocation>
</comment>